<proteinExistence type="inferred from homology"/>
<feature type="domain" description="Thioredoxin" evidence="6">
    <location>
        <begin position="59"/>
        <end position="183"/>
    </location>
</feature>
<dbReference type="CDD" id="cd03005">
    <property type="entry name" value="PDI_a_ERp46"/>
    <property type="match status" value="1"/>
</dbReference>
<comment type="caution">
    <text evidence="7">The sequence shown here is derived from an EMBL/GenBank/DDBJ whole genome shotgun (WGS) entry which is preliminary data.</text>
</comment>
<dbReference type="InterPro" id="IPR005788">
    <property type="entry name" value="PDI_thioredoxin-like_dom"/>
</dbReference>
<dbReference type="NCBIfam" id="TIGR01126">
    <property type="entry name" value="pdi_dom"/>
    <property type="match status" value="2"/>
</dbReference>
<dbReference type="PANTHER" id="PTHR45672:SF3">
    <property type="entry name" value="THIOREDOXIN DOMAIN-CONTAINING PROTEIN 5"/>
    <property type="match status" value="1"/>
</dbReference>
<dbReference type="InterPro" id="IPR051063">
    <property type="entry name" value="PDI"/>
</dbReference>
<dbReference type="GO" id="GO:0005783">
    <property type="term" value="C:endoplasmic reticulum"/>
    <property type="evidence" value="ECO:0007669"/>
    <property type="project" value="TreeGrafter"/>
</dbReference>
<gene>
    <name evidence="7" type="ORF">FSP39_021908</name>
</gene>
<sequence>MMDPPLLIAKVDCTVETALCAKHEVTGYPTLKFFKDSKAEATRYKGPRDMDSLQGFIEKQLSDAGDEEAAAPPPSSGPVIELTDDNFSNHIETGSHFIKFYAPWCGHCKRLAPTWEELAQQLKGDKSVTIAKVDCTVHRATCDSYSVRGYPTLLFFKNGEKASEYSGGRELGDLKDYVKQMLEKKKENVGVNEGQVFLEDEVLPQVFPLDNENFEPAIAEGLTFVKFYAPWCGHCKRLAPTWDDLSKKMVEHDTVKIAKVDCTQYADICKKQQVRGYPTLILFKDGEKVTDYQKARDIESLVNFMNKHIYTEELRDEL</sequence>
<dbReference type="EMBL" id="VSWD01000011">
    <property type="protein sequence ID" value="KAK3088651.1"/>
    <property type="molecule type" value="Genomic_DNA"/>
</dbReference>
<evidence type="ECO:0000256" key="3">
    <source>
        <dbReference type="ARBA" id="ARBA00022737"/>
    </source>
</evidence>
<evidence type="ECO:0000256" key="1">
    <source>
        <dbReference type="ARBA" id="ARBA00006347"/>
    </source>
</evidence>
<dbReference type="Proteomes" id="UP001186944">
    <property type="component" value="Unassembled WGS sequence"/>
</dbReference>
<dbReference type="Pfam" id="PF00085">
    <property type="entry name" value="Thioredoxin"/>
    <property type="match status" value="3"/>
</dbReference>
<keyword evidence="4" id="KW-0676">Redox-active center</keyword>
<evidence type="ECO:0000256" key="2">
    <source>
        <dbReference type="ARBA" id="ARBA00022729"/>
    </source>
</evidence>
<dbReference type="PANTHER" id="PTHR45672">
    <property type="entry name" value="PROTEIN DISULFIDE-ISOMERASE C17H9.14C-RELATED"/>
    <property type="match status" value="1"/>
</dbReference>
<dbReference type="Gene3D" id="3.40.30.10">
    <property type="entry name" value="Glutaredoxin"/>
    <property type="match status" value="3"/>
</dbReference>
<dbReference type="InterPro" id="IPR017937">
    <property type="entry name" value="Thioredoxin_CS"/>
</dbReference>
<feature type="domain" description="Thioredoxin" evidence="6">
    <location>
        <begin position="191"/>
        <end position="310"/>
    </location>
</feature>
<keyword evidence="8" id="KW-1185">Reference proteome</keyword>
<evidence type="ECO:0000256" key="4">
    <source>
        <dbReference type="ARBA" id="ARBA00023284"/>
    </source>
</evidence>
<dbReference type="PRINTS" id="PR00421">
    <property type="entry name" value="THIOREDOXIN"/>
</dbReference>
<evidence type="ECO:0000256" key="5">
    <source>
        <dbReference type="RuleBase" id="RU004208"/>
    </source>
</evidence>
<organism evidence="7 8">
    <name type="scientific">Pinctada imbricata</name>
    <name type="common">Atlantic pearl-oyster</name>
    <name type="synonym">Pinctada martensii</name>
    <dbReference type="NCBI Taxonomy" id="66713"/>
    <lineage>
        <taxon>Eukaryota</taxon>
        <taxon>Metazoa</taxon>
        <taxon>Spiralia</taxon>
        <taxon>Lophotrochozoa</taxon>
        <taxon>Mollusca</taxon>
        <taxon>Bivalvia</taxon>
        <taxon>Autobranchia</taxon>
        <taxon>Pteriomorphia</taxon>
        <taxon>Pterioida</taxon>
        <taxon>Pterioidea</taxon>
        <taxon>Pteriidae</taxon>
        <taxon>Pinctada</taxon>
    </lineage>
</organism>
<dbReference type="GO" id="GO:0003756">
    <property type="term" value="F:protein disulfide isomerase activity"/>
    <property type="evidence" value="ECO:0007669"/>
    <property type="project" value="InterPro"/>
</dbReference>
<dbReference type="AlphaFoldDB" id="A0AA88XNM4"/>
<keyword evidence="3" id="KW-0677">Repeat</keyword>
<dbReference type="PROSITE" id="PS00194">
    <property type="entry name" value="THIOREDOXIN_1"/>
    <property type="match status" value="2"/>
</dbReference>
<dbReference type="GO" id="GO:0006457">
    <property type="term" value="P:protein folding"/>
    <property type="evidence" value="ECO:0007669"/>
    <property type="project" value="TreeGrafter"/>
</dbReference>
<accession>A0AA88XNM4</accession>
<dbReference type="SUPFAM" id="SSF52833">
    <property type="entry name" value="Thioredoxin-like"/>
    <property type="match status" value="3"/>
</dbReference>
<reference evidence="7" key="1">
    <citation type="submission" date="2019-08" db="EMBL/GenBank/DDBJ databases">
        <title>The improved chromosome-level genome for the pearl oyster Pinctada fucata martensii using PacBio sequencing and Hi-C.</title>
        <authorList>
            <person name="Zheng Z."/>
        </authorList>
    </citation>
    <scope>NUCLEOTIDE SEQUENCE</scope>
    <source>
        <strain evidence="7">ZZ-2019</strain>
        <tissue evidence="7">Adductor muscle</tissue>
    </source>
</reference>
<dbReference type="PROSITE" id="PS51352">
    <property type="entry name" value="THIOREDOXIN_2"/>
    <property type="match status" value="2"/>
</dbReference>
<evidence type="ECO:0000313" key="8">
    <source>
        <dbReference type="Proteomes" id="UP001186944"/>
    </source>
</evidence>
<name>A0AA88XNM4_PINIB</name>
<dbReference type="InterPro" id="IPR013766">
    <property type="entry name" value="Thioredoxin_domain"/>
</dbReference>
<evidence type="ECO:0000259" key="6">
    <source>
        <dbReference type="PROSITE" id="PS51352"/>
    </source>
</evidence>
<dbReference type="InterPro" id="IPR036249">
    <property type="entry name" value="Thioredoxin-like_sf"/>
</dbReference>
<evidence type="ECO:0000313" key="7">
    <source>
        <dbReference type="EMBL" id="KAK3088651.1"/>
    </source>
</evidence>
<keyword evidence="2" id="KW-0732">Signal</keyword>
<comment type="similarity">
    <text evidence="1 5">Belongs to the protein disulfide isomerase family.</text>
</comment>
<protein>
    <recommendedName>
        <fullName evidence="6">Thioredoxin domain-containing protein</fullName>
    </recommendedName>
</protein>